<dbReference type="Gene3D" id="3.40.50.300">
    <property type="entry name" value="P-loop containing nucleotide triphosphate hydrolases"/>
    <property type="match status" value="1"/>
</dbReference>
<dbReference type="PROSITE" id="PS00211">
    <property type="entry name" value="ABC_TRANSPORTER_1"/>
    <property type="match status" value="1"/>
</dbReference>
<keyword evidence="1" id="KW-0813">Transport</keyword>
<evidence type="ECO:0000256" key="2">
    <source>
        <dbReference type="ARBA" id="ARBA00022741"/>
    </source>
</evidence>
<evidence type="ECO:0000313" key="6">
    <source>
        <dbReference type="EMBL" id="HGM97480.1"/>
    </source>
</evidence>
<protein>
    <submittedName>
        <fullName evidence="6">ATP-binding cassette domain-containing protein</fullName>
    </submittedName>
</protein>
<dbReference type="PANTHER" id="PTHR43023:SF6">
    <property type="entry name" value="INTERMEMBRANE PHOSPHOLIPID TRANSPORT SYSTEM ATP-BINDING PROTEIN MLAF"/>
    <property type="match status" value="1"/>
</dbReference>
<accession>A0A7V4ABF3</accession>
<dbReference type="SUPFAM" id="SSF52540">
    <property type="entry name" value="P-loop containing nucleoside triphosphate hydrolases"/>
    <property type="match status" value="1"/>
</dbReference>
<dbReference type="InterPro" id="IPR003439">
    <property type="entry name" value="ABC_transporter-like_ATP-bd"/>
</dbReference>
<comment type="caution">
    <text evidence="6">The sequence shown here is derived from an EMBL/GenBank/DDBJ whole genome shotgun (WGS) entry which is preliminary data.</text>
</comment>
<dbReference type="GO" id="GO:0016887">
    <property type="term" value="F:ATP hydrolysis activity"/>
    <property type="evidence" value="ECO:0007669"/>
    <property type="project" value="InterPro"/>
</dbReference>
<dbReference type="InterPro" id="IPR003593">
    <property type="entry name" value="AAA+_ATPase"/>
</dbReference>
<dbReference type="SMART" id="SM00382">
    <property type="entry name" value="AAA"/>
    <property type="match status" value="1"/>
</dbReference>
<dbReference type="EMBL" id="DTDP01000163">
    <property type="protein sequence ID" value="HGK54087.1"/>
    <property type="molecule type" value="Genomic_DNA"/>
</dbReference>
<dbReference type="PROSITE" id="PS50893">
    <property type="entry name" value="ABC_TRANSPORTER_2"/>
    <property type="match status" value="1"/>
</dbReference>
<dbReference type="GO" id="GO:0005524">
    <property type="term" value="F:ATP binding"/>
    <property type="evidence" value="ECO:0007669"/>
    <property type="project" value="UniProtKB-KW"/>
</dbReference>
<evidence type="ECO:0000313" key="5">
    <source>
        <dbReference type="EMBL" id="HGK54087.1"/>
    </source>
</evidence>
<sequence>MIRVKDLYVSFEFPVLKGININIEDNEFLVILGKSGSGKTVFIKTIVGLIKPERGEIYIDDVKITNGNIKETLKARKNIGFVFQGSALFDSLNVFENIALPLREHFHLTKKEIEIRVKRALELVELEGIEKLYPSELSGGMKKRVALARAIVYEAKYIFLDEPTTGLDPETSLKITNLLKELWSKIKGTFIAVTHDFGFTEEVATRIAWLKDGKFEFIGDVENFKKIDMKEVHAYFMKTF</sequence>
<dbReference type="PANTHER" id="PTHR43023">
    <property type="entry name" value="PROTEIN TRIGALACTOSYLDIACYLGLYCEROL 3, CHLOROPLASTIC"/>
    <property type="match status" value="1"/>
</dbReference>
<organism evidence="6">
    <name type="scientific">candidate division WOR-3 bacterium</name>
    <dbReference type="NCBI Taxonomy" id="2052148"/>
    <lineage>
        <taxon>Bacteria</taxon>
        <taxon>Bacteria division WOR-3</taxon>
    </lineage>
</organism>
<reference evidence="6" key="1">
    <citation type="journal article" date="2020" name="mSystems">
        <title>Genome- and Community-Level Interaction Insights into Carbon Utilization and Element Cycling Functions of Hydrothermarchaeota in Hydrothermal Sediment.</title>
        <authorList>
            <person name="Zhou Z."/>
            <person name="Liu Y."/>
            <person name="Xu W."/>
            <person name="Pan J."/>
            <person name="Luo Z.H."/>
            <person name="Li M."/>
        </authorList>
    </citation>
    <scope>NUCLEOTIDE SEQUENCE [LARGE SCALE GENOMIC DNA]</scope>
    <source>
        <strain evidence="6">SpSt-626</strain>
        <strain evidence="5">SpSt-695</strain>
    </source>
</reference>
<feature type="domain" description="ABC transporter" evidence="4">
    <location>
        <begin position="2"/>
        <end position="237"/>
    </location>
</feature>
<evidence type="ECO:0000256" key="3">
    <source>
        <dbReference type="ARBA" id="ARBA00022840"/>
    </source>
</evidence>
<proteinExistence type="predicted"/>
<dbReference type="InterPro" id="IPR017871">
    <property type="entry name" value="ABC_transporter-like_CS"/>
</dbReference>
<keyword evidence="2" id="KW-0547">Nucleotide-binding</keyword>
<dbReference type="Pfam" id="PF00005">
    <property type="entry name" value="ABC_tran"/>
    <property type="match status" value="1"/>
</dbReference>
<dbReference type="EMBL" id="DTAR01000030">
    <property type="protein sequence ID" value="HGM97480.1"/>
    <property type="molecule type" value="Genomic_DNA"/>
</dbReference>
<keyword evidence="3 6" id="KW-0067">ATP-binding</keyword>
<name>A0A7V4ABF3_UNCW3</name>
<evidence type="ECO:0000256" key="1">
    <source>
        <dbReference type="ARBA" id="ARBA00022448"/>
    </source>
</evidence>
<dbReference type="AlphaFoldDB" id="A0A7V4ABF3"/>
<gene>
    <name evidence="6" type="ORF">ENT96_00310</name>
    <name evidence="5" type="ORF">ENU72_03580</name>
</gene>
<dbReference type="InterPro" id="IPR027417">
    <property type="entry name" value="P-loop_NTPase"/>
</dbReference>
<evidence type="ECO:0000259" key="4">
    <source>
        <dbReference type="PROSITE" id="PS50893"/>
    </source>
</evidence>